<dbReference type="AlphaFoldDB" id="A0A914BUH4"/>
<evidence type="ECO:0000313" key="2">
    <source>
        <dbReference type="WBParaSite" id="ACRNAN_Path_102.g370.t1"/>
    </source>
</evidence>
<accession>A0A914BUH4</accession>
<keyword evidence="1" id="KW-1185">Reference proteome</keyword>
<dbReference type="Gene3D" id="3.40.390.10">
    <property type="entry name" value="Collagenase (Catalytic Domain)"/>
    <property type="match status" value="1"/>
</dbReference>
<dbReference type="GO" id="GO:0008237">
    <property type="term" value="F:metallopeptidase activity"/>
    <property type="evidence" value="ECO:0007669"/>
    <property type="project" value="InterPro"/>
</dbReference>
<name>A0A914BUH4_9BILA</name>
<dbReference type="Proteomes" id="UP000887540">
    <property type="component" value="Unplaced"/>
</dbReference>
<dbReference type="InterPro" id="IPR024079">
    <property type="entry name" value="MetalloPept_cat_dom_sf"/>
</dbReference>
<evidence type="ECO:0000313" key="1">
    <source>
        <dbReference type="Proteomes" id="UP000887540"/>
    </source>
</evidence>
<sequence length="194" mass="22109">MAMIQPGKLKEVIKQSNVTYSVLTYSTEYLDRKTQRLALRHAFDIITEIINVDFIEVANTSDVVIQIQYGVDLGKLRYRSGVIAYCEKDQTAPGTNSSEYKPLLDEGGKYIVPRISKHDIFNFRAEYAPRTNNFPCTRAGMCRDLHTEKLEEEELGRKEEVCNTDKSWDGQGLSAVKMGRTRVVRSQDGHRVGR</sequence>
<proteinExistence type="predicted"/>
<protein>
    <submittedName>
        <fullName evidence="2">Uncharacterized protein</fullName>
    </submittedName>
</protein>
<dbReference type="WBParaSite" id="ACRNAN_Path_102.g370.t1">
    <property type="protein sequence ID" value="ACRNAN_Path_102.g370.t1"/>
    <property type="gene ID" value="ACRNAN_Path_102.g370"/>
</dbReference>
<reference evidence="2" key="1">
    <citation type="submission" date="2022-11" db="UniProtKB">
        <authorList>
            <consortium name="WormBaseParasite"/>
        </authorList>
    </citation>
    <scope>IDENTIFICATION</scope>
</reference>
<dbReference type="SUPFAM" id="SSF55486">
    <property type="entry name" value="Metalloproteases ('zincins'), catalytic domain"/>
    <property type="match status" value="1"/>
</dbReference>
<organism evidence="1 2">
    <name type="scientific">Acrobeloides nanus</name>
    <dbReference type="NCBI Taxonomy" id="290746"/>
    <lineage>
        <taxon>Eukaryota</taxon>
        <taxon>Metazoa</taxon>
        <taxon>Ecdysozoa</taxon>
        <taxon>Nematoda</taxon>
        <taxon>Chromadorea</taxon>
        <taxon>Rhabditida</taxon>
        <taxon>Tylenchina</taxon>
        <taxon>Cephalobomorpha</taxon>
        <taxon>Cephaloboidea</taxon>
        <taxon>Cephalobidae</taxon>
        <taxon>Acrobeloides</taxon>
    </lineage>
</organism>